<reference evidence="1" key="2">
    <citation type="submission" date="2015-06" db="UniProtKB">
        <authorList>
            <consortium name="EnsemblMetazoa"/>
        </authorList>
    </citation>
    <scope>IDENTIFICATION</scope>
</reference>
<sequence length="61" mass="7030">MDSAFSRHYHFFCVYNVFCALVYNASWQSLTLNIFNYMCLGESCNKNLQENGFSLALCVSN</sequence>
<dbReference type="HOGENOM" id="CLU_2925546_0_0_1"/>
<dbReference type="Proteomes" id="UP000015104">
    <property type="component" value="Unassembled WGS sequence"/>
</dbReference>
<reference evidence="2" key="1">
    <citation type="submission" date="2011-08" db="EMBL/GenBank/DDBJ databases">
        <authorList>
            <person name="Rombauts S."/>
        </authorList>
    </citation>
    <scope>NUCLEOTIDE SEQUENCE</scope>
    <source>
        <strain evidence="2">London</strain>
    </source>
</reference>
<name>T1KJX2_TETUR</name>
<evidence type="ECO:0000313" key="2">
    <source>
        <dbReference type="Proteomes" id="UP000015104"/>
    </source>
</evidence>
<dbReference type="EMBL" id="CAEY01000170">
    <property type="status" value="NOT_ANNOTATED_CDS"/>
    <property type="molecule type" value="Genomic_DNA"/>
</dbReference>
<accession>T1KJX2</accession>
<dbReference type="EnsemblMetazoa" id="tetur13g01530.1">
    <property type="protein sequence ID" value="tetur13g01530.1"/>
    <property type="gene ID" value="tetur13g01530"/>
</dbReference>
<proteinExistence type="predicted"/>
<organism evidence="1 2">
    <name type="scientific">Tetranychus urticae</name>
    <name type="common">Two-spotted spider mite</name>
    <dbReference type="NCBI Taxonomy" id="32264"/>
    <lineage>
        <taxon>Eukaryota</taxon>
        <taxon>Metazoa</taxon>
        <taxon>Ecdysozoa</taxon>
        <taxon>Arthropoda</taxon>
        <taxon>Chelicerata</taxon>
        <taxon>Arachnida</taxon>
        <taxon>Acari</taxon>
        <taxon>Acariformes</taxon>
        <taxon>Trombidiformes</taxon>
        <taxon>Prostigmata</taxon>
        <taxon>Eleutherengona</taxon>
        <taxon>Raphignathae</taxon>
        <taxon>Tetranychoidea</taxon>
        <taxon>Tetranychidae</taxon>
        <taxon>Tetranychus</taxon>
    </lineage>
</organism>
<protein>
    <submittedName>
        <fullName evidence="1">Uncharacterized protein</fullName>
    </submittedName>
</protein>
<keyword evidence="2" id="KW-1185">Reference proteome</keyword>
<evidence type="ECO:0000313" key="1">
    <source>
        <dbReference type="EnsemblMetazoa" id="tetur13g01530.1"/>
    </source>
</evidence>
<dbReference type="AlphaFoldDB" id="T1KJX2"/>